<keyword evidence="6" id="KW-0238">DNA-binding</keyword>
<dbReference type="PROSITE" id="PS01124">
    <property type="entry name" value="HTH_ARAC_FAMILY_2"/>
    <property type="match status" value="1"/>
</dbReference>
<feature type="domain" description="Fe/B12 periplasmic-binding" evidence="10">
    <location>
        <begin position="369"/>
        <end position="631"/>
    </location>
</feature>
<feature type="domain" description="HTH araC/xylS-type" evidence="9">
    <location>
        <begin position="159"/>
        <end position="257"/>
    </location>
</feature>
<evidence type="ECO:0000256" key="2">
    <source>
        <dbReference type="ARBA" id="ARBA00008814"/>
    </source>
</evidence>
<gene>
    <name evidence="11" type="ORF">J2Z32_003151</name>
</gene>
<keyword evidence="12" id="KW-1185">Reference proteome</keyword>
<dbReference type="InterPro" id="IPR051313">
    <property type="entry name" value="Bact_iron-sidero_bind"/>
</dbReference>
<dbReference type="InterPro" id="IPR020449">
    <property type="entry name" value="Tscrpt_reg_AraC-type_HTH"/>
</dbReference>
<comment type="similarity">
    <text evidence="2">Belongs to the bacterial solute-binding protein 8 family.</text>
</comment>
<dbReference type="InterPro" id="IPR009057">
    <property type="entry name" value="Homeodomain-like_sf"/>
</dbReference>
<dbReference type="PANTHER" id="PTHR30532">
    <property type="entry name" value="IRON III DICITRATE-BINDING PERIPLASMIC PROTEIN"/>
    <property type="match status" value="1"/>
</dbReference>
<evidence type="ECO:0000259" key="10">
    <source>
        <dbReference type="PROSITE" id="PS50983"/>
    </source>
</evidence>
<dbReference type="PROSITE" id="PS50983">
    <property type="entry name" value="FE_B12_PBP"/>
    <property type="match status" value="1"/>
</dbReference>
<evidence type="ECO:0000313" key="11">
    <source>
        <dbReference type="EMBL" id="MBP1906489.1"/>
    </source>
</evidence>
<evidence type="ECO:0000256" key="1">
    <source>
        <dbReference type="ARBA" id="ARBA00004196"/>
    </source>
</evidence>
<name>A0ABS4FVE2_9BACL</name>
<dbReference type="InterPro" id="IPR018060">
    <property type="entry name" value="HTH_AraC"/>
</dbReference>
<dbReference type="RefSeq" id="WP_210090091.1">
    <property type="nucleotide sequence ID" value="NZ_JAGGKG010000016.1"/>
</dbReference>
<dbReference type="Proteomes" id="UP001519272">
    <property type="component" value="Unassembled WGS sequence"/>
</dbReference>
<feature type="region of interest" description="Disordered" evidence="8">
    <location>
        <begin position="328"/>
        <end position="357"/>
    </location>
</feature>
<dbReference type="Pfam" id="PF01497">
    <property type="entry name" value="Peripla_BP_2"/>
    <property type="match status" value="1"/>
</dbReference>
<feature type="compositionally biased region" description="Low complexity" evidence="8">
    <location>
        <begin position="328"/>
        <end position="341"/>
    </location>
</feature>
<reference evidence="11 12" key="1">
    <citation type="submission" date="2021-03" db="EMBL/GenBank/DDBJ databases">
        <title>Genomic Encyclopedia of Type Strains, Phase IV (KMG-IV): sequencing the most valuable type-strain genomes for metagenomic binning, comparative biology and taxonomic classification.</title>
        <authorList>
            <person name="Goeker M."/>
        </authorList>
    </citation>
    <scope>NUCLEOTIDE SEQUENCE [LARGE SCALE GENOMIC DNA]</scope>
    <source>
        <strain evidence="11 12">DSM 14349</strain>
    </source>
</reference>
<dbReference type="SMART" id="SM00342">
    <property type="entry name" value="HTH_ARAC"/>
    <property type="match status" value="1"/>
</dbReference>
<evidence type="ECO:0000256" key="6">
    <source>
        <dbReference type="ARBA" id="ARBA00023125"/>
    </source>
</evidence>
<evidence type="ECO:0000256" key="7">
    <source>
        <dbReference type="ARBA" id="ARBA00023163"/>
    </source>
</evidence>
<evidence type="ECO:0000259" key="9">
    <source>
        <dbReference type="PROSITE" id="PS01124"/>
    </source>
</evidence>
<comment type="subcellular location">
    <subcellularLocation>
        <location evidence="1">Cell envelope</location>
    </subcellularLocation>
</comment>
<keyword evidence="5" id="KW-0805">Transcription regulation</keyword>
<dbReference type="InterPro" id="IPR002491">
    <property type="entry name" value="ABC_transptr_periplasmic_BD"/>
</dbReference>
<keyword evidence="3" id="KW-0813">Transport</keyword>
<dbReference type="SUPFAM" id="SSF53807">
    <property type="entry name" value="Helical backbone' metal receptor"/>
    <property type="match status" value="1"/>
</dbReference>
<keyword evidence="7" id="KW-0804">Transcription</keyword>
<dbReference type="SUPFAM" id="SSF46689">
    <property type="entry name" value="Homeodomain-like"/>
    <property type="match status" value="2"/>
</dbReference>
<organism evidence="11 12">
    <name type="scientific">Paenibacillus turicensis</name>
    <dbReference type="NCBI Taxonomy" id="160487"/>
    <lineage>
        <taxon>Bacteria</taxon>
        <taxon>Bacillati</taxon>
        <taxon>Bacillota</taxon>
        <taxon>Bacilli</taxon>
        <taxon>Bacillales</taxon>
        <taxon>Paenibacillaceae</taxon>
        <taxon>Paenibacillus</taxon>
    </lineage>
</organism>
<dbReference type="PROSITE" id="PS00041">
    <property type="entry name" value="HTH_ARAC_FAMILY_1"/>
    <property type="match status" value="1"/>
</dbReference>
<dbReference type="Pfam" id="PF12833">
    <property type="entry name" value="HTH_18"/>
    <property type="match status" value="1"/>
</dbReference>
<evidence type="ECO:0000256" key="4">
    <source>
        <dbReference type="ARBA" id="ARBA00022729"/>
    </source>
</evidence>
<sequence>MNWEAYIQQWSSATVRLIDMKQYRIEDGTLPAYFVASTSFFIVTVDEEATHIVHGIQGEKIQIKLPTGASCTSYVILYKAIHSENSELEERDYLQVSYTFNPTIPLTVLEKCKTIHRLWQQHDPLDKLEAQAMFLSFVHEMLRQIRVRFLQNNRLDIVTEAIHYMQDHYQEPITADRLARIYNCSTSYLARLFKNQLGVGPIEYLIHMRIHKAKQLLLKTEARLGEIASNVGYSDVYYFSRLFKKHTGYSPIQFRELHGQMVQYNPLELLKSSIVSKRPSSHNENETYYQWDKEGDTSMFRFSRPTLGAVMLLCTFLILSACQSSNSGNANSSAQAPANVNTDSNTTADASSDKQNAETREYKHLKGTTTIPVAPQRVVSLFHLGELMTLGVKPVGTTTFILDNPSLGDVSDITDVGVPPDLEKILSLEPDLIVTTAPFAEAVEGGYEALSQIAPTIVVEQYNDPIKDVAMFGDILGKQEEAARWNKEFTAKIEKYKTQINPLIGANETFTILNVRPGNIFIYGDTNMGGNIIYKYLGLNPTEKIQSDVINGETWEISAEAIPQFVGDHLLLAVNEGAEENMKKVEKLIRSTPAGKSGNIYNIDFDQFLPSDPISVEKQLDIIYNLLVEKK</sequence>
<dbReference type="Gene3D" id="1.10.10.60">
    <property type="entry name" value="Homeodomain-like"/>
    <property type="match status" value="2"/>
</dbReference>
<evidence type="ECO:0000313" key="12">
    <source>
        <dbReference type="Proteomes" id="UP001519272"/>
    </source>
</evidence>
<evidence type="ECO:0000256" key="8">
    <source>
        <dbReference type="SAM" id="MobiDB-lite"/>
    </source>
</evidence>
<dbReference type="PRINTS" id="PR00032">
    <property type="entry name" value="HTHARAC"/>
</dbReference>
<dbReference type="InterPro" id="IPR018062">
    <property type="entry name" value="HTH_AraC-typ_CS"/>
</dbReference>
<evidence type="ECO:0000256" key="5">
    <source>
        <dbReference type="ARBA" id="ARBA00023015"/>
    </source>
</evidence>
<comment type="caution">
    <text evidence="11">The sequence shown here is derived from an EMBL/GenBank/DDBJ whole genome shotgun (WGS) entry which is preliminary data.</text>
</comment>
<evidence type="ECO:0000256" key="3">
    <source>
        <dbReference type="ARBA" id="ARBA00022448"/>
    </source>
</evidence>
<proteinExistence type="inferred from homology"/>
<keyword evidence="4" id="KW-0732">Signal</keyword>
<accession>A0ABS4FVE2</accession>
<protein>
    <submittedName>
        <fullName evidence="11">Iron complex transport system substrate-binding protein</fullName>
    </submittedName>
</protein>
<dbReference type="PANTHER" id="PTHR30532:SF26">
    <property type="entry name" value="IRON(3+)-HYDROXAMATE-BINDING PROTEIN FHUD"/>
    <property type="match status" value="1"/>
</dbReference>
<dbReference type="Gene3D" id="3.40.50.1980">
    <property type="entry name" value="Nitrogenase molybdenum iron protein domain"/>
    <property type="match status" value="2"/>
</dbReference>
<dbReference type="EMBL" id="JAGGKG010000016">
    <property type="protein sequence ID" value="MBP1906489.1"/>
    <property type="molecule type" value="Genomic_DNA"/>
</dbReference>